<dbReference type="PANTHER" id="PTHR32108:SF5">
    <property type="entry name" value="DYNACTIN SUBUNIT 1-LIKE"/>
    <property type="match status" value="1"/>
</dbReference>
<sequence>MTATGRSREKRIGLALQKRAKMWDFTHAVGGVMTLQPVTENDAREFLKLLKHSEYSVVEQLYKQPARISLLVLLLSSETHRSALMKVLNETYVANDISVNKLDCLVNNISADNFIFFNDDEIPPRGMGSTKALH</sequence>
<protein>
    <submittedName>
        <fullName evidence="1">Uncharacterized protein</fullName>
    </submittedName>
</protein>
<dbReference type="Proteomes" id="UP000325315">
    <property type="component" value="Unassembled WGS sequence"/>
</dbReference>
<organism evidence="1 2">
    <name type="scientific">Gossypium australe</name>
    <dbReference type="NCBI Taxonomy" id="47621"/>
    <lineage>
        <taxon>Eukaryota</taxon>
        <taxon>Viridiplantae</taxon>
        <taxon>Streptophyta</taxon>
        <taxon>Embryophyta</taxon>
        <taxon>Tracheophyta</taxon>
        <taxon>Spermatophyta</taxon>
        <taxon>Magnoliopsida</taxon>
        <taxon>eudicotyledons</taxon>
        <taxon>Gunneridae</taxon>
        <taxon>Pentapetalae</taxon>
        <taxon>rosids</taxon>
        <taxon>malvids</taxon>
        <taxon>Malvales</taxon>
        <taxon>Malvaceae</taxon>
        <taxon>Malvoideae</taxon>
        <taxon>Gossypium</taxon>
    </lineage>
</organism>
<dbReference type="PANTHER" id="PTHR32108">
    <property type="entry name" value="DNA-DIRECTED RNA POLYMERASE SUBUNIT ALPHA"/>
    <property type="match status" value="1"/>
</dbReference>
<name>A0A5B6WJY8_9ROSI</name>
<gene>
    <name evidence="1" type="ORF">EPI10_021840</name>
</gene>
<evidence type="ECO:0000313" key="1">
    <source>
        <dbReference type="EMBL" id="KAA3481476.1"/>
    </source>
</evidence>
<keyword evidence="2" id="KW-1185">Reference proteome</keyword>
<proteinExistence type="predicted"/>
<reference evidence="2" key="1">
    <citation type="journal article" date="2019" name="Plant Biotechnol. J.">
        <title>Genome sequencing of the Australian wild diploid species Gossypium australe highlights disease resistance and delayed gland morphogenesis.</title>
        <authorList>
            <person name="Cai Y."/>
            <person name="Cai X."/>
            <person name="Wang Q."/>
            <person name="Wang P."/>
            <person name="Zhang Y."/>
            <person name="Cai C."/>
            <person name="Xu Y."/>
            <person name="Wang K."/>
            <person name="Zhou Z."/>
            <person name="Wang C."/>
            <person name="Geng S."/>
            <person name="Li B."/>
            <person name="Dong Q."/>
            <person name="Hou Y."/>
            <person name="Wang H."/>
            <person name="Ai P."/>
            <person name="Liu Z."/>
            <person name="Yi F."/>
            <person name="Sun M."/>
            <person name="An G."/>
            <person name="Cheng J."/>
            <person name="Zhang Y."/>
            <person name="Shi Q."/>
            <person name="Xie Y."/>
            <person name="Shi X."/>
            <person name="Chang Y."/>
            <person name="Huang F."/>
            <person name="Chen Y."/>
            <person name="Hong S."/>
            <person name="Mi L."/>
            <person name="Sun Q."/>
            <person name="Zhang L."/>
            <person name="Zhou B."/>
            <person name="Peng R."/>
            <person name="Zhang X."/>
            <person name="Liu F."/>
        </authorList>
    </citation>
    <scope>NUCLEOTIDE SEQUENCE [LARGE SCALE GENOMIC DNA]</scope>
    <source>
        <strain evidence="2">cv. PA1801</strain>
    </source>
</reference>
<dbReference type="EMBL" id="SMMG02000003">
    <property type="protein sequence ID" value="KAA3481476.1"/>
    <property type="molecule type" value="Genomic_DNA"/>
</dbReference>
<comment type="caution">
    <text evidence="1">The sequence shown here is derived from an EMBL/GenBank/DDBJ whole genome shotgun (WGS) entry which is preliminary data.</text>
</comment>
<evidence type="ECO:0000313" key="2">
    <source>
        <dbReference type="Proteomes" id="UP000325315"/>
    </source>
</evidence>
<dbReference type="OrthoDB" id="999492at2759"/>
<dbReference type="AlphaFoldDB" id="A0A5B6WJY8"/>
<accession>A0A5B6WJY8</accession>